<dbReference type="KEGG" id="ots:OTBS_1169"/>
<proteinExistence type="predicted"/>
<dbReference type="EMBL" id="AM494475">
    <property type="protein sequence ID" value="CAM81192.1"/>
    <property type="molecule type" value="Genomic_DNA"/>
</dbReference>
<gene>
    <name evidence="1" type="ordered locus">OTBS_1169</name>
    <name evidence="2" type="ordered locus">OTBS_2097</name>
</gene>
<dbReference type="AlphaFoldDB" id="A5CE21"/>
<name>A5CE21_ORITB</name>
<reference evidence="1 3" key="1">
    <citation type="journal article" date="2007" name="Proc. Natl. Acad. Sci. U.S.A.">
        <title>The Orientia tsutsugamushi genome reveals massive proliferation of conjugative type IV secretion system and host-cell interaction genes.</title>
        <authorList>
            <person name="Cho N.-H."/>
            <person name="Kim H.-R."/>
            <person name="Lee J.-H."/>
            <person name="Kim S.-Y."/>
            <person name="Kim J."/>
            <person name="Cha S."/>
            <person name="Kim S.-Y."/>
            <person name="Darby A.C."/>
            <person name="Fuxelius H.-H."/>
            <person name="Yin J."/>
            <person name="Kim J.H."/>
            <person name="Kim J."/>
            <person name="Lee S.J."/>
            <person name="Koh Y.-S."/>
            <person name="Jang W.-J."/>
            <person name="Park K.-H."/>
            <person name="Andersson S.G.E."/>
            <person name="Choi M.-S."/>
            <person name="Kim I.-S."/>
        </authorList>
    </citation>
    <scope>NUCLEOTIDE SEQUENCE [LARGE SCALE GENOMIC DNA]</scope>
    <source>
        <strain evidence="1 3">Boryong</strain>
    </source>
</reference>
<accession>A5CE21</accession>
<protein>
    <submittedName>
        <fullName evidence="1">Uncharacterized protein</fullName>
    </submittedName>
</protein>
<evidence type="ECO:0000313" key="3">
    <source>
        <dbReference type="Proteomes" id="UP000001565"/>
    </source>
</evidence>
<evidence type="ECO:0000313" key="2">
    <source>
        <dbReference type="EMBL" id="CAM81192.1"/>
    </source>
</evidence>
<dbReference type="HOGENOM" id="CLU_2667544_0_0_5"/>
<sequence>MRNYRIVSLATKISFKKDLQKKLCNSYYYWLQGLFSAIIHSRDLINQKFLCQQQFLMNQSLLFTGLEAKGELLIN</sequence>
<evidence type="ECO:0000313" key="1">
    <source>
        <dbReference type="EMBL" id="CAM80235.1"/>
    </source>
</evidence>
<dbReference type="EMBL" id="AM494475">
    <property type="protein sequence ID" value="CAM80235.1"/>
    <property type="molecule type" value="Genomic_DNA"/>
</dbReference>
<dbReference type="KEGG" id="ots:OTBS_2097"/>
<organism evidence="1 3">
    <name type="scientific">Orientia tsutsugamushi (strain Boryong)</name>
    <name type="common">Rickettsia tsutsugamushi</name>
    <dbReference type="NCBI Taxonomy" id="357244"/>
    <lineage>
        <taxon>Bacteria</taxon>
        <taxon>Pseudomonadati</taxon>
        <taxon>Pseudomonadota</taxon>
        <taxon>Alphaproteobacteria</taxon>
        <taxon>Rickettsiales</taxon>
        <taxon>Rickettsiaceae</taxon>
        <taxon>Rickettsieae</taxon>
        <taxon>Orientia</taxon>
    </lineage>
</organism>
<dbReference type="Proteomes" id="UP000001565">
    <property type="component" value="Chromosome"/>
</dbReference>